<keyword evidence="3" id="KW-1133">Transmembrane helix</keyword>
<dbReference type="EMBL" id="JANFLP010000013">
    <property type="protein sequence ID" value="MCQ1950748.1"/>
    <property type="molecule type" value="Genomic_DNA"/>
</dbReference>
<evidence type="ECO:0000259" key="4">
    <source>
        <dbReference type="Pfam" id="PF11611"/>
    </source>
</evidence>
<feature type="compositionally biased region" description="Pro residues" evidence="2">
    <location>
        <begin position="22"/>
        <end position="34"/>
    </location>
</feature>
<sequence length="290" mass="30214">MDNTSFKQYTPARQHDEGSVPQGPPTGGPEPPGTPVRNPEAGKGLAITALVIGLVSLLLCWVPIVNNLVFLLGLIGLGFAIPAVVVAVRNRSRSKGMSIAGLILVVLSLVGVVATQAFYGQVIDDVTESVAGSEHSTADDSAASAGSSQAGQTEALGETARVGDYNVTVTGVDTAATQEILAVNPLNDDPEGEYVLVDLTVEYVGNEEGDPWLDLQTKFVGSDAKQYDSATGAVVALPDYDVPTLEKGGTAHYQVCMDVPAEAASTADAKVLVEPTFSMHDNDGVYWAVR</sequence>
<evidence type="ECO:0000313" key="5">
    <source>
        <dbReference type="EMBL" id="MCQ1950748.1"/>
    </source>
</evidence>
<feature type="transmembrane region" description="Helical" evidence="3">
    <location>
        <begin position="100"/>
        <end position="119"/>
    </location>
</feature>
<keyword evidence="3" id="KW-0472">Membrane</keyword>
<feature type="transmembrane region" description="Helical" evidence="3">
    <location>
        <begin position="70"/>
        <end position="88"/>
    </location>
</feature>
<dbReference type="InterPro" id="IPR029051">
    <property type="entry name" value="DUF4352"/>
</dbReference>
<evidence type="ECO:0000256" key="1">
    <source>
        <dbReference type="ARBA" id="ARBA00022729"/>
    </source>
</evidence>
<organism evidence="5 6">
    <name type="scientific">Arthrobacter jinronghuae</name>
    <dbReference type="NCBI Taxonomy" id="2964609"/>
    <lineage>
        <taxon>Bacteria</taxon>
        <taxon>Bacillati</taxon>
        <taxon>Actinomycetota</taxon>
        <taxon>Actinomycetes</taxon>
        <taxon>Micrococcales</taxon>
        <taxon>Micrococcaceae</taxon>
        <taxon>Arthrobacter</taxon>
    </lineage>
</organism>
<keyword evidence="6" id="KW-1185">Reference proteome</keyword>
<evidence type="ECO:0000256" key="3">
    <source>
        <dbReference type="SAM" id="Phobius"/>
    </source>
</evidence>
<keyword evidence="1" id="KW-0732">Signal</keyword>
<dbReference type="Pfam" id="PF11611">
    <property type="entry name" value="DUF4352"/>
    <property type="match status" value="1"/>
</dbReference>
<dbReference type="Gene3D" id="2.60.40.1240">
    <property type="match status" value="1"/>
</dbReference>
<feature type="transmembrane region" description="Helical" evidence="3">
    <location>
        <begin position="45"/>
        <end position="64"/>
    </location>
</feature>
<dbReference type="InterPro" id="IPR029050">
    <property type="entry name" value="Immunoprotect_excell_Ig-like"/>
</dbReference>
<accession>A0ABT1NSN3</accession>
<gene>
    <name evidence="5" type="ORF">NNX28_12540</name>
</gene>
<evidence type="ECO:0000313" key="6">
    <source>
        <dbReference type="Proteomes" id="UP001206924"/>
    </source>
</evidence>
<feature type="domain" description="DUF4352" evidence="4">
    <location>
        <begin position="156"/>
        <end position="263"/>
    </location>
</feature>
<evidence type="ECO:0000256" key="2">
    <source>
        <dbReference type="SAM" id="MobiDB-lite"/>
    </source>
</evidence>
<proteinExistence type="predicted"/>
<protein>
    <submittedName>
        <fullName evidence="5">DUF4352 domain-containing protein</fullName>
    </submittedName>
</protein>
<keyword evidence="3" id="KW-0812">Transmembrane</keyword>
<feature type="region of interest" description="Disordered" evidence="2">
    <location>
        <begin position="1"/>
        <end position="39"/>
    </location>
</feature>
<dbReference type="RefSeq" id="WP_255865968.1">
    <property type="nucleotide sequence ID" value="NZ_CP104263.1"/>
</dbReference>
<name>A0ABT1NSN3_9MICC</name>
<reference evidence="5 6" key="1">
    <citation type="submission" date="2022-07" db="EMBL/GenBank/DDBJ databases">
        <title>Novel species in genus Arthrobacter.</title>
        <authorList>
            <person name="Liu Y."/>
        </authorList>
    </citation>
    <scope>NUCLEOTIDE SEQUENCE [LARGE SCALE GENOMIC DNA]</scope>
    <source>
        <strain evidence="6">zg-Y859</strain>
    </source>
</reference>
<comment type="caution">
    <text evidence="5">The sequence shown here is derived from an EMBL/GenBank/DDBJ whole genome shotgun (WGS) entry which is preliminary data.</text>
</comment>
<dbReference type="Proteomes" id="UP001206924">
    <property type="component" value="Unassembled WGS sequence"/>
</dbReference>